<dbReference type="EMBL" id="AP019533">
    <property type="protein sequence ID" value="BBI96522.1"/>
    <property type="molecule type" value="Genomic_DNA"/>
</dbReference>
<accession>A0A455VSW5</accession>
<protein>
    <submittedName>
        <fullName evidence="1">Uncharacterized protein</fullName>
    </submittedName>
</protein>
<organism evidence="1">
    <name type="scientific">Enterobacter asburiae</name>
    <dbReference type="NCBI Taxonomy" id="61645"/>
    <lineage>
        <taxon>Bacteria</taxon>
        <taxon>Pseudomonadati</taxon>
        <taxon>Pseudomonadota</taxon>
        <taxon>Gammaproteobacteria</taxon>
        <taxon>Enterobacterales</taxon>
        <taxon>Enterobacteriaceae</taxon>
        <taxon>Enterobacter</taxon>
        <taxon>Enterobacter cloacae complex</taxon>
    </lineage>
</organism>
<reference evidence="1" key="1">
    <citation type="submission" date="2019-03" db="EMBL/GenBank/DDBJ databases">
        <title>Complete genome sequences of Enterobacter asburiae str. MRY18-106 isolated from a patient in Japan.</title>
        <authorList>
            <person name="Sekizuka T."/>
            <person name="Matsui M."/>
            <person name="Takara T."/>
            <person name="Uechi A."/>
            <person name="Harakuni M."/>
            <person name="Kimura T."/>
            <person name="Suzuki S."/>
            <person name="Kuroda M."/>
        </authorList>
    </citation>
    <scope>NUCLEOTIDE SEQUENCE</scope>
    <source>
        <strain evidence="1">MRY18-106</strain>
    </source>
</reference>
<proteinExistence type="predicted"/>
<sequence length="279" mass="32645">MIPSPTVEELIARYDLEPSLQDIYVEGVFDRDLLRKVCAESGFVDRIVYEINVVDIPYDYLAKYNLTEGNKQRVIALAKELAIVNKDCKYSCVVDRDLDHWFGKVDNVPRLYWTEYCSMELYFFNEEFIKNSLMYTLGCKIEFWGDFFSSFVDILKKLYALRLCDYDLQLNMVWVSIEKNIVSKGKGMIFQVDDYIGKLLNRNAIMNKKNDLESRYDEWLGKLAGDPRLWIRGHDFIDLLVWVLKNYRGIKEVSNEIVVQRLLIGSTKDIDNIIGALNC</sequence>
<gene>
    <name evidence="1" type="ORF">MRY18106EAS_30540</name>
</gene>
<name>A0A455VSW5_ENTAS</name>
<dbReference type="AlphaFoldDB" id="A0A455VSW5"/>
<evidence type="ECO:0000313" key="1">
    <source>
        <dbReference type="EMBL" id="BBI96522.1"/>
    </source>
</evidence>